<dbReference type="Proteomes" id="UP001149719">
    <property type="component" value="Unassembled WGS sequence"/>
</dbReference>
<dbReference type="Gene3D" id="3.30.70.100">
    <property type="match status" value="1"/>
</dbReference>
<proteinExistence type="predicted"/>
<comment type="caution">
    <text evidence="1">The sequence shown here is derived from an EMBL/GenBank/DDBJ whole genome shotgun (WGS) entry which is preliminary data.</text>
</comment>
<dbReference type="InterPro" id="IPR011008">
    <property type="entry name" value="Dimeric_a/b-barrel"/>
</dbReference>
<reference evidence="1" key="1">
    <citation type="submission" date="2022-12" db="EMBL/GenBank/DDBJ databases">
        <title>Marinomonas 15G1-11 sp. nov, isolated from marine algae.</title>
        <authorList>
            <person name="Butt M."/>
            <person name="Choi D.G."/>
            <person name="Kim J.M."/>
            <person name="Lee J.K."/>
            <person name="Baek J.H."/>
            <person name="Jeon C.O."/>
        </authorList>
    </citation>
    <scope>NUCLEOTIDE SEQUENCE</scope>
    <source>
        <strain evidence="1">15G1-11</strain>
    </source>
</reference>
<name>A0ABT4JYL1_9GAMM</name>
<evidence type="ECO:0000313" key="2">
    <source>
        <dbReference type="Proteomes" id="UP001149719"/>
    </source>
</evidence>
<keyword evidence="2" id="KW-1185">Reference proteome</keyword>
<evidence type="ECO:0000313" key="1">
    <source>
        <dbReference type="EMBL" id="MCZ2723473.1"/>
    </source>
</evidence>
<sequence>MSLVELREYKIRPGKAKEWLNWMKLELLPYQLSQGMVVLETYTYEDEYGELWFVWLRSFESESQRQALYVKTYDDWWVKEIRPKIFEMIFEESINVRLLKPAYLLDRV</sequence>
<dbReference type="SUPFAM" id="SSF54909">
    <property type="entry name" value="Dimeric alpha+beta barrel"/>
    <property type="match status" value="1"/>
</dbReference>
<organism evidence="1 2">
    <name type="scientific">Marinomonas phaeophyticola</name>
    <dbReference type="NCBI Taxonomy" id="3004091"/>
    <lineage>
        <taxon>Bacteria</taxon>
        <taxon>Pseudomonadati</taxon>
        <taxon>Pseudomonadota</taxon>
        <taxon>Gammaproteobacteria</taxon>
        <taxon>Oceanospirillales</taxon>
        <taxon>Oceanospirillaceae</taxon>
        <taxon>Marinomonas</taxon>
    </lineage>
</organism>
<dbReference type="EMBL" id="JAPUBN010000021">
    <property type="protein sequence ID" value="MCZ2723473.1"/>
    <property type="molecule type" value="Genomic_DNA"/>
</dbReference>
<evidence type="ECO:0008006" key="3">
    <source>
        <dbReference type="Google" id="ProtNLM"/>
    </source>
</evidence>
<accession>A0ABT4JYL1</accession>
<gene>
    <name evidence="1" type="ORF">O1D97_18110</name>
</gene>
<protein>
    <recommendedName>
        <fullName evidence="3">NIPSNAP domain-containing protein</fullName>
    </recommendedName>
</protein>
<dbReference type="RefSeq" id="WP_269127594.1">
    <property type="nucleotide sequence ID" value="NZ_JAPUBN010000021.1"/>
</dbReference>